<dbReference type="SMART" id="SM00060">
    <property type="entry name" value="FN3"/>
    <property type="match status" value="1"/>
</dbReference>
<proteinExistence type="predicted"/>
<reference evidence="4 5" key="1">
    <citation type="submission" date="2007-01" db="EMBL/GenBank/DDBJ databases">
        <authorList>
            <person name="Haygood M."/>
            <person name="Podell S."/>
            <person name="Anderson C."/>
            <person name="Hopkinson B."/>
            <person name="Roe K."/>
            <person name="Barbeau K."/>
            <person name="Gaasterland T."/>
            <person name="Ferriera S."/>
            <person name="Johnson J."/>
            <person name="Kravitz S."/>
            <person name="Beeson K."/>
            <person name="Sutton G."/>
            <person name="Rogers Y.-H."/>
            <person name="Friedman R."/>
            <person name="Frazier M."/>
            <person name="Venter J.C."/>
        </authorList>
    </citation>
    <scope>NUCLEOTIDE SEQUENCE [LARGE SCALE GENOMIC DNA]</scope>
    <source>
        <strain evidence="4 5">ATCC 23134</strain>
    </source>
</reference>
<dbReference type="SUPFAM" id="SSF49265">
    <property type="entry name" value="Fibronectin type III"/>
    <property type="match status" value="1"/>
</dbReference>
<keyword evidence="1 2" id="KW-0732">Signal</keyword>
<dbReference type="InterPro" id="IPR003961">
    <property type="entry name" value="FN3_dom"/>
</dbReference>
<keyword evidence="5" id="KW-1185">Reference proteome</keyword>
<organism evidence="4 5">
    <name type="scientific">Microscilla marina ATCC 23134</name>
    <dbReference type="NCBI Taxonomy" id="313606"/>
    <lineage>
        <taxon>Bacteria</taxon>
        <taxon>Pseudomonadati</taxon>
        <taxon>Bacteroidota</taxon>
        <taxon>Cytophagia</taxon>
        <taxon>Cytophagales</taxon>
        <taxon>Microscillaceae</taxon>
        <taxon>Microscilla</taxon>
    </lineage>
</organism>
<feature type="chain" id="PRO_5002641596" evidence="2">
    <location>
        <begin position="23"/>
        <end position="635"/>
    </location>
</feature>
<comment type="caution">
    <text evidence="4">The sequence shown here is derived from an EMBL/GenBank/DDBJ whole genome shotgun (WGS) entry which is preliminary data.</text>
</comment>
<dbReference type="eggNOG" id="COG4733">
    <property type="taxonomic scope" value="Bacteria"/>
</dbReference>
<dbReference type="PROSITE" id="PS50853">
    <property type="entry name" value="FN3"/>
    <property type="match status" value="1"/>
</dbReference>
<evidence type="ECO:0000256" key="2">
    <source>
        <dbReference type="SAM" id="SignalP"/>
    </source>
</evidence>
<evidence type="ECO:0000256" key="1">
    <source>
        <dbReference type="ARBA" id="ARBA00022729"/>
    </source>
</evidence>
<dbReference type="eggNOG" id="COG3291">
    <property type="taxonomic scope" value="Bacteria"/>
</dbReference>
<evidence type="ECO:0000259" key="3">
    <source>
        <dbReference type="PROSITE" id="PS50853"/>
    </source>
</evidence>
<dbReference type="OrthoDB" id="890703at2"/>
<dbReference type="Proteomes" id="UP000004095">
    <property type="component" value="Unassembled WGS sequence"/>
</dbReference>
<dbReference type="Gene3D" id="2.60.40.10">
    <property type="entry name" value="Immunoglobulins"/>
    <property type="match status" value="1"/>
</dbReference>
<dbReference type="NCBIfam" id="TIGR04131">
    <property type="entry name" value="Bac_Flav_CTERM"/>
    <property type="match status" value="1"/>
</dbReference>
<dbReference type="InterPro" id="IPR013783">
    <property type="entry name" value="Ig-like_fold"/>
</dbReference>
<dbReference type="InterPro" id="IPR013517">
    <property type="entry name" value="FG-GAP"/>
</dbReference>
<dbReference type="AlphaFoldDB" id="A1ZRD6"/>
<dbReference type="CDD" id="cd00063">
    <property type="entry name" value="FN3"/>
    <property type="match status" value="1"/>
</dbReference>
<dbReference type="InterPro" id="IPR028994">
    <property type="entry name" value="Integrin_alpha_N"/>
</dbReference>
<feature type="domain" description="Fibronectin type-III" evidence="3">
    <location>
        <begin position="422"/>
        <end position="534"/>
    </location>
</feature>
<sequence length="635" mass="68052">MLKKEVIARVLCLLLLNTSAWAQTFTEVTNPVNGSTSFLGVYNSAVAWGDYDNDGDLDLVVSGFNSVNANNVTTTQIITKLYQNNNGAFTDTGTELVGVQKGAVAWGDYDSDGDLDLIVTGEDAERATVAHLYRNDGGAFVDSGVALQGVSSSAVAWVDYNNDGFLDLAITGSSDGLPTGASTIIYRNNGQGGLENSGITNIPGFYNGSIAFGDYDNDGDADLAFMGTTDGFSTGVTTQVYRNKGNGSFEDSKLAGFKAVAWGSIAWGDFDNDSDLDLLLTGWDSTQAVTKIYQNDLVNDTVVFNDIGANIAQADQGKALWGDYNSDGNLDILLTGRNDSLKKVYSLVYQGNGSGGFTVLTADTTAKTVTDAQVSSAGWADYDNDGDLDMVIAGLDSVNFDGRTILYRNQTSTFASNTPPATPTNLTVAINPAQSNTLVLNWNASSDSSTPASGLSYNLRIGLRPGELQTQSPHANLTTGLRQIAQAGYIQGNTTWTLRNLSWGKTYYISVQAIDQSFSASGWSEEVAITIDPGINRNAFLPNTFTPNNDGTNDFFRIVTHEDVSEINFRVFDRLGKLMYQTSDVNEALNFGWNGKLNGKDQPAGVYMWYVKGKFTDGKTLTFNGNNSGSVVLVR</sequence>
<evidence type="ECO:0000313" key="4">
    <source>
        <dbReference type="EMBL" id="EAY27026.1"/>
    </source>
</evidence>
<dbReference type="RefSeq" id="WP_004156371.1">
    <property type="nucleotide sequence ID" value="NZ_AAWS01000027.1"/>
</dbReference>
<dbReference type="InterPro" id="IPR036116">
    <property type="entry name" value="FN3_sf"/>
</dbReference>
<protein>
    <submittedName>
        <fullName evidence="4">FG-GAP repeat domain protein</fullName>
    </submittedName>
</protein>
<dbReference type="SUPFAM" id="SSF69318">
    <property type="entry name" value="Integrin alpha N-terminal domain"/>
    <property type="match status" value="2"/>
</dbReference>
<accession>A1ZRD6</accession>
<dbReference type="PANTHER" id="PTHR44103">
    <property type="entry name" value="PROPROTEIN CONVERTASE P"/>
    <property type="match status" value="1"/>
</dbReference>
<dbReference type="EMBL" id="AAWS01000027">
    <property type="protein sequence ID" value="EAY27026.1"/>
    <property type="molecule type" value="Genomic_DNA"/>
</dbReference>
<gene>
    <name evidence="4" type="ORF">M23134_04714</name>
</gene>
<feature type="signal peptide" evidence="2">
    <location>
        <begin position="1"/>
        <end position="22"/>
    </location>
</feature>
<name>A1ZRD6_MICM2</name>
<dbReference type="InterPro" id="IPR026341">
    <property type="entry name" value="T9SS_type_B"/>
</dbReference>
<evidence type="ECO:0000313" key="5">
    <source>
        <dbReference type="Proteomes" id="UP000004095"/>
    </source>
</evidence>
<dbReference type="Pfam" id="PF13517">
    <property type="entry name" value="FG-GAP_3"/>
    <property type="match status" value="4"/>
</dbReference>
<dbReference type="Pfam" id="PF00041">
    <property type="entry name" value="fn3"/>
    <property type="match status" value="1"/>
</dbReference>
<dbReference type="PANTHER" id="PTHR44103:SF1">
    <property type="entry name" value="PROPROTEIN CONVERTASE P"/>
    <property type="match status" value="1"/>
</dbReference>
<dbReference type="Pfam" id="PF13585">
    <property type="entry name" value="CHU_C"/>
    <property type="match status" value="1"/>
</dbReference>
<dbReference type="Gene3D" id="2.130.10.130">
    <property type="entry name" value="Integrin alpha, N-terminal"/>
    <property type="match status" value="1"/>
</dbReference>